<dbReference type="Proteomes" id="UP000241085">
    <property type="component" value="Unassembled WGS sequence"/>
</dbReference>
<dbReference type="EMBL" id="PZPL01000001">
    <property type="protein sequence ID" value="PTL71868.1"/>
    <property type="molecule type" value="Genomic_DNA"/>
</dbReference>
<dbReference type="AlphaFoldDB" id="A0A2T4UQR0"/>
<name>A0A2T4UQR0_9MICO</name>
<protein>
    <recommendedName>
        <fullName evidence="3">DUF2283 domain-containing protein</fullName>
    </recommendedName>
</protein>
<reference evidence="1 2" key="1">
    <citation type="submission" date="2018-03" db="EMBL/GenBank/DDBJ databases">
        <title>Bacteriophage NCPPB3778 and a type I-E CRISPR drive the evolution of the US Biological Select Agent, Rathayibacter toxicus.</title>
        <authorList>
            <person name="Davis E.W.II."/>
            <person name="Tabima J.F."/>
            <person name="Weisberg A.J."/>
            <person name="Dantas Lopes L."/>
            <person name="Wiseman M.S."/>
            <person name="Wiseman M.S."/>
            <person name="Pupko T."/>
            <person name="Belcher M.S."/>
            <person name="Sechler A.J."/>
            <person name="Tancos M.A."/>
            <person name="Schroeder B.K."/>
            <person name="Murray T.D."/>
            <person name="Luster D.G."/>
            <person name="Schneider W.L."/>
            <person name="Rogers E."/>
            <person name="Andreote F.D."/>
            <person name="Grunwald N.J."/>
            <person name="Putnam M.L."/>
            <person name="Chang J.H."/>
        </authorList>
    </citation>
    <scope>NUCLEOTIDE SEQUENCE [LARGE SCALE GENOMIC DNA]</scope>
    <source>
        <strain evidence="1 2">DSM 15933</strain>
    </source>
</reference>
<accession>A0A2T4UQR0</accession>
<dbReference type="Pfam" id="PF10049">
    <property type="entry name" value="DUF2283"/>
    <property type="match status" value="1"/>
</dbReference>
<evidence type="ECO:0008006" key="3">
    <source>
        <dbReference type="Google" id="ProtNLM"/>
    </source>
</evidence>
<evidence type="ECO:0000313" key="1">
    <source>
        <dbReference type="EMBL" id="PTL71868.1"/>
    </source>
</evidence>
<gene>
    <name evidence="1" type="ORF">C1I63_02780</name>
</gene>
<evidence type="ECO:0000313" key="2">
    <source>
        <dbReference type="Proteomes" id="UP000241085"/>
    </source>
</evidence>
<organism evidence="1 2">
    <name type="scientific">Rathayibacter caricis DSM 15933</name>
    <dbReference type="NCBI Taxonomy" id="1328867"/>
    <lineage>
        <taxon>Bacteria</taxon>
        <taxon>Bacillati</taxon>
        <taxon>Actinomycetota</taxon>
        <taxon>Actinomycetes</taxon>
        <taxon>Micrococcales</taxon>
        <taxon>Microbacteriaceae</taxon>
        <taxon>Rathayibacter</taxon>
    </lineage>
</organism>
<comment type="caution">
    <text evidence="1">The sequence shown here is derived from an EMBL/GenBank/DDBJ whole genome shotgun (WGS) entry which is preliminary data.</text>
</comment>
<dbReference type="RefSeq" id="WP_107573682.1">
    <property type="nucleotide sequence ID" value="NZ_PZPL01000001.1"/>
</dbReference>
<sequence length="85" mass="9041">MRITYDPTADAAYIMMTDRIADGSAVQQLDSIATPGGLGEVILDFDADGRLLGVEILNARDVLPSSVIDAALRDSSSDLQRTAED</sequence>
<dbReference type="InterPro" id="IPR019270">
    <property type="entry name" value="DUF2283"/>
</dbReference>
<proteinExistence type="predicted"/>
<keyword evidence="2" id="KW-1185">Reference proteome</keyword>